<dbReference type="AlphaFoldDB" id="K0T912"/>
<feature type="region of interest" description="Disordered" evidence="1">
    <location>
        <begin position="1"/>
        <end position="41"/>
    </location>
</feature>
<feature type="region of interest" description="Disordered" evidence="1">
    <location>
        <begin position="88"/>
        <end position="108"/>
    </location>
</feature>
<comment type="caution">
    <text evidence="2">The sequence shown here is derived from an EMBL/GenBank/DDBJ whole genome shotgun (WGS) entry which is preliminary data.</text>
</comment>
<sequence>MTRFVNSSEDSSVPGASGWSAETSPCPRRALASTGLPSEMSNSRRSLLSLHKFLNISQQRRAQLAVRGDWRGGFGERRVPRELFFVSTSPSAPATRPDGHSETTNNPALQRLRPGRRVLHRLPRPLVVPPQDRTLGGTLPGFIFRAAAHSRTWFGWPPLKITLTLYDKTWQHRSSQHRAHFHRLCSQSCSSKSLLDRVQQTGHGTELAAGGPAFRPPPARAARWRPLSGDLGNDGGQLAALEFSQHSSCTSTPASSELTWLQSDLKGRYQ</sequence>
<feature type="compositionally biased region" description="Polar residues" evidence="1">
    <location>
        <begin position="1"/>
        <end position="11"/>
    </location>
</feature>
<protein>
    <submittedName>
        <fullName evidence="2">Uncharacterized protein</fullName>
    </submittedName>
</protein>
<evidence type="ECO:0000256" key="1">
    <source>
        <dbReference type="SAM" id="MobiDB-lite"/>
    </source>
</evidence>
<proteinExistence type="predicted"/>
<evidence type="ECO:0000313" key="2">
    <source>
        <dbReference type="EMBL" id="EJK75178.1"/>
    </source>
</evidence>
<reference evidence="2 3" key="1">
    <citation type="journal article" date="2012" name="Genome Biol.">
        <title>Genome and low-iron response of an oceanic diatom adapted to chronic iron limitation.</title>
        <authorList>
            <person name="Lommer M."/>
            <person name="Specht M."/>
            <person name="Roy A.S."/>
            <person name="Kraemer L."/>
            <person name="Andreson R."/>
            <person name="Gutowska M.A."/>
            <person name="Wolf J."/>
            <person name="Bergner S.V."/>
            <person name="Schilhabel M.B."/>
            <person name="Klostermeier U.C."/>
            <person name="Beiko R.G."/>
            <person name="Rosenstiel P."/>
            <person name="Hippler M."/>
            <person name="Laroche J."/>
        </authorList>
    </citation>
    <scope>NUCLEOTIDE SEQUENCE [LARGE SCALE GENOMIC DNA]</scope>
    <source>
        <strain evidence="2 3">CCMP1005</strain>
    </source>
</reference>
<evidence type="ECO:0000313" key="3">
    <source>
        <dbReference type="Proteomes" id="UP000266841"/>
    </source>
</evidence>
<keyword evidence="3" id="KW-1185">Reference proteome</keyword>
<accession>K0T912</accession>
<gene>
    <name evidence="2" type="ORF">THAOC_03109</name>
</gene>
<organism evidence="2 3">
    <name type="scientific">Thalassiosira oceanica</name>
    <name type="common">Marine diatom</name>
    <dbReference type="NCBI Taxonomy" id="159749"/>
    <lineage>
        <taxon>Eukaryota</taxon>
        <taxon>Sar</taxon>
        <taxon>Stramenopiles</taxon>
        <taxon>Ochrophyta</taxon>
        <taxon>Bacillariophyta</taxon>
        <taxon>Coscinodiscophyceae</taxon>
        <taxon>Thalassiosirophycidae</taxon>
        <taxon>Thalassiosirales</taxon>
        <taxon>Thalassiosiraceae</taxon>
        <taxon>Thalassiosira</taxon>
    </lineage>
</organism>
<dbReference type="Proteomes" id="UP000266841">
    <property type="component" value="Unassembled WGS sequence"/>
</dbReference>
<name>K0T912_THAOC</name>
<dbReference type="EMBL" id="AGNL01003091">
    <property type="protein sequence ID" value="EJK75178.1"/>
    <property type="molecule type" value="Genomic_DNA"/>
</dbReference>